<keyword evidence="1" id="KW-1133">Transmembrane helix</keyword>
<keyword evidence="1" id="KW-0812">Transmembrane</keyword>
<reference evidence="3" key="1">
    <citation type="journal article" date="2019" name="Int. J. Syst. Evol. Microbiol.">
        <title>The Global Catalogue of Microorganisms (GCM) 10K type strain sequencing project: providing services to taxonomists for standard genome sequencing and annotation.</title>
        <authorList>
            <consortium name="The Broad Institute Genomics Platform"/>
            <consortium name="The Broad Institute Genome Sequencing Center for Infectious Disease"/>
            <person name="Wu L."/>
            <person name="Ma J."/>
        </authorList>
    </citation>
    <scope>NUCLEOTIDE SEQUENCE [LARGE SCALE GENOMIC DNA]</scope>
    <source>
        <strain evidence="3">JCM 13249</strain>
    </source>
</reference>
<name>A0ABP4XIR8_9ACTN</name>
<feature type="transmembrane region" description="Helical" evidence="1">
    <location>
        <begin position="12"/>
        <end position="38"/>
    </location>
</feature>
<proteinExistence type="predicted"/>
<dbReference type="RefSeq" id="WP_344088529.1">
    <property type="nucleotide sequence ID" value="NZ_BAAALS010000053.1"/>
</dbReference>
<evidence type="ECO:0000313" key="2">
    <source>
        <dbReference type="EMBL" id="GAA1777180.1"/>
    </source>
</evidence>
<keyword evidence="3" id="KW-1185">Reference proteome</keyword>
<evidence type="ECO:0000313" key="3">
    <source>
        <dbReference type="Proteomes" id="UP001500655"/>
    </source>
</evidence>
<protein>
    <recommendedName>
        <fullName evidence="4">NADH dehydrogenase subunit 6</fullName>
    </recommendedName>
</protein>
<keyword evidence="1" id="KW-0472">Membrane</keyword>
<dbReference type="EMBL" id="BAAALS010000053">
    <property type="protein sequence ID" value="GAA1777180.1"/>
    <property type="molecule type" value="Genomic_DNA"/>
</dbReference>
<organism evidence="2 3">
    <name type="scientific">Luedemannella helvata</name>
    <dbReference type="NCBI Taxonomy" id="349315"/>
    <lineage>
        <taxon>Bacteria</taxon>
        <taxon>Bacillati</taxon>
        <taxon>Actinomycetota</taxon>
        <taxon>Actinomycetes</taxon>
        <taxon>Micromonosporales</taxon>
        <taxon>Micromonosporaceae</taxon>
        <taxon>Luedemannella</taxon>
    </lineage>
</organism>
<gene>
    <name evidence="2" type="ORF">GCM10009681_55560</name>
</gene>
<sequence length="70" mass="7471">MTVEEDSERSSGLSLAAWTAVAATGLLLFGWFLVAWLALDRHVLDAAGESVGTAFVLLVVVSVIGVIRRR</sequence>
<dbReference type="Proteomes" id="UP001500655">
    <property type="component" value="Unassembled WGS sequence"/>
</dbReference>
<evidence type="ECO:0000256" key="1">
    <source>
        <dbReference type="SAM" id="Phobius"/>
    </source>
</evidence>
<accession>A0ABP4XIR8</accession>
<evidence type="ECO:0008006" key="4">
    <source>
        <dbReference type="Google" id="ProtNLM"/>
    </source>
</evidence>
<comment type="caution">
    <text evidence="2">The sequence shown here is derived from an EMBL/GenBank/DDBJ whole genome shotgun (WGS) entry which is preliminary data.</text>
</comment>
<feature type="transmembrane region" description="Helical" evidence="1">
    <location>
        <begin position="50"/>
        <end position="67"/>
    </location>
</feature>